<dbReference type="Proteomes" id="UP000316095">
    <property type="component" value="Unassembled WGS sequence"/>
</dbReference>
<keyword evidence="5" id="KW-0479">Metal-binding</keyword>
<comment type="pathway">
    <text evidence="1 13">Carbohydrate degradation; glycolysis; pyruvate from D-glyceraldehyde 3-phosphate: step 5/5.</text>
</comment>
<dbReference type="InterPro" id="IPR015795">
    <property type="entry name" value="Pyrv_Knase_C"/>
</dbReference>
<evidence type="ECO:0000256" key="10">
    <source>
        <dbReference type="ARBA" id="ARBA00023152"/>
    </source>
</evidence>
<dbReference type="GO" id="GO:0016301">
    <property type="term" value="F:kinase activity"/>
    <property type="evidence" value="ECO:0007669"/>
    <property type="project" value="UniProtKB-KW"/>
</dbReference>
<dbReference type="EMBL" id="SJPG01000001">
    <property type="protein sequence ID" value="TWT63513.1"/>
    <property type="molecule type" value="Genomic_DNA"/>
</dbReference>
<evidence type="ECO:0000313" key="17">
    <source>
        <dbReference type="Proteomes" id="UP000316095"/>
    </source>
</evidence>
<dbReference type="OrthoDB" id="9812123at2"/>
<evidence type="ECO:0000256" key="6">
    <source>
        <dbReference type="ARBA" id="ARBA00022741"/>
    </source>
</evidence>
<dbReference type="InterPro" id="IPR036918">
    <property type="entry name" value="Pyrv_Knase_C_sf"/>
</dbReference>
<keyword evidence="10 13" id="KW-0324">Glycolysis</keyword>
<dbReference type="SUPFAM" id="SSF52935">
    <property type="entry name" value="PK C-terminal domain-like"/>
    <property type="match status" value="1"/>
</dbReference>
<dbReference type="InterPro" id="IPR001697">
    <property type="entry name" value="Pyr_Knase"/>
</dbReference>
<evidence type="ECO:0000256" key="13">
    <source>
        <dbReference type="RuleBase" id="RU000504"/>
    </source>
</evidence>
<keyword evidence="11 16" id="KW-0670">Pyruvate</keyword>
<feature type="domain" description="Pyruvate kinase barrel" evidence="14">
    <location>
        <begin position="12"/>
        <end position="334"/>
    </location>
</feature>
<accession>A0A5C5XMA1</accession>
<dbReference type="SUPFAM" id="SSF51621">
    <property type="entry name" value="Phosphoenolpyruvate/pyruvate domain"/>
    <property type="match status" value="1"/>
</dbReference>
<evidence type="ECO:0000256" key="4">
    <source>
        <dbReference type="ARBA" id="ARBA00022679"/>
    </source>
</evidence>
<keyword evidence="7 13" id="KW-0418">Kinase</keyword>
<dbReference type="Gene3D" id="3.20.20.60">
    <property type="entry name" value="Phosphoenolpyruvate-binding domains"/>
    <property type="match status" value="1"/>
</dbReference>
<dbReference type="NCBIfam" id="NF004491">
    <property type="entry name" value="PRK05826.1"/>
    <property type="match status" value="1"/>
</dbReference>
<dbReference type="NCBIfam" id="TIGR01064">
    <property type="entry name" value="pyruv_kin"/>
    <property type="match status" value="1"/>
</dbReference>
<evidence type="ECO:0000256" key="8">
    <source>
        <dbReference type="ARBA" id="ARBA00022840"/>
    </source>
</evidence>
<evidence type="ECO:0000256" key="9">
    <source>
        <dbReference type="ARBA" id="ARBA00022842"/>
    </source>
</evidence>
<dbReference type="GO" id="GO:0005524">
    <property type="term" value="F:ATP binding"/>
    <property type="evidence" value="ECO:0007669"/>
    <property type="project" value="UniProtKB-KW"/>
</dbReference>
<keyword evidence="4 13" id="KW-0808">Transferase</keyword>
<dbReference type="Gene3D" id="2.40.33.10">
    <property type="entry name" value="PK beta-barrel domain-like"/>
    <property type="match status" value="1"/>
</dbReference>
<protein>
    <recommendedName>
        <fullName evidence="3 12">Pyruvate kinase</fullName>
        <ecNumber evidence="3 12">2.7.1.40</ecNumber>
    </recommendedName>
</protein>
<keyword evidence="9 13" id="KW-0460">Magnesium</keyword>
<dbReference type="Gene3D" id="3.40.1380.20">
    <property type="entry name" value="Pyruvate kinase, C-terminal domain"/>
    <property type="match status" value="1"/>
</dbReference>
<dbReference type="GO" id="GO:0004743">
    <property type="term" value="F:pyruvate kinase activity"/>
    <property type="evidence" value="ECO:0007669"/>
    <property type="project" value="UniProtKB-UniRule"/>
</dbReference>
<dbReference type="Pfam" id="PF02887">
    <property type="entry name" value="PK_C"/>
    <property type="match status" value="1"/>
</dbReference>
<dbReference type="InterPro" id="IPR040442">
    <property type="entry name" value="Pyrv_kinase-like_dom_sf"/>
</dbReference>
<evidence type="ECO:0000256" key="1">
    <source>
        <dbReference type="ARBA" id="ARBA00004997"/>
    </source>
</evidence>
<evidence type="ECO:0000313" key="16">
    <source>
        <dbReference type="EMBL" id="TWT63513.1"/>
    </source>
</evidence>
<dbReference type="InterPro" id="IPR015813">
    <property type="entry name" value="Pyrv/PenolPyrv_kinase-like_dom"/>
</dbReference>
<comment type="caution">
    <text evidence="16">The sequence shown here is derived from an EMBL/GenBank/DDBJ whole genome shotgun (WGS) entry which is preliminary data.</text>
</comment>
<dbReference type="RefSeq" id="WP_146505247.1">
    <property type="nucleotide sequence ID" value="NZ_SJPG01000001.1"/>
</dbReference>
<dbReference type="GO" id="GO:0000287">
    <property type="term" value="F:magnesium ion binding"/>
    <property type="evidence" value="ECO:0007669"/>
    <property type="project" value="UniProtKB-UniRule"/>
</dbReference>
<dbReference type="PRINTS" id="PR01050">
    <property type="entry name" value="PYRUVTKNASE"/>
</dbReference>
<keyword evidence="6" id="KW-0547">Nucleotide-binding</keyword>
<dbReference type="Pfam" id="PF00224">
    <property type="entry name" value="PK"/>
    <property type="match status" value="1"/>
</dbReference>
<evidence type="ECO:0000256" key="2">
    <source>
        <dbReference type="ARBA" id="ARBA00008663"/>
    </source>
</evidence>
<keyword evidence="8" id="KW-0067">ATP-binding</keyword>
<reference evidence="16 17" key="1">
    <citation type="submission" date="2019-02" db="EMBL/GenBank/DDBJ databases">
        <title>Deep-cultivation of Planctomycetes and their phenomic and genomic characterization uncovers novel biology.</title>
        <authorList>
            <person name="Wiegand S."/>
            <person name="Jogler M."/>
            <person name="Boedeker C."/>
            <person name="Pinto D."/>
            <person name="Vollmers J."/>
            <person name="Rivas-Marin E."/>
            <person name="Kohn T."/>
            <person name="Peeters S.H."/>
            <person name="Heuer A."/>
            <person name="Rast P."/>
            <person name="Oberbeckmann S."/>
            <person name="Bunk B."/>
            <person name="Jeske O."/>
            <person name="Meyerdierks A."/>
            <person name="Storesund J.E."/>
            <person name="Kallscheuer N."/>
            <person name="Luecker S."/>
            <person name="Lage O.M."/>
            <person name="Pohl T."/>
            <person name="Merkel B.J."/>
            <person name="Hornburger P."/>
            <person name="Mueller R.-W."/>
            <person name="Bruemmer F."/>
            <person name="Labrenz M."/>
            <person name="Spormann A.M."/>
            <person name="Op Den Camp H."/>
            <person name="Overmann J."/>
            <person name="Amann R."/>
            <person name="Jetten M.S.M."/>
            <person name="Mascher T."/>
            <person name="Medema M.H."/>
            <person name="Devos D.P."/>
            <person name="Kaster A.-K."/>
            <person name="Ovreas L."/>
            <person name="Rohde M."/>
            <person name="Galperin M.Y."/>
            <person name="Jogler C."/>
        </authorList>
    </citation>
    <scope>NUCLEOTIDE SEQUENCE [LARGE SCALE GENOMIC DNA]</scope>
    <source>
        <strain evidence="16 17">Pan54</strain>
    </source>
</reference>
<dbReference type="InterPro" id="IPR015793">
    <property type="entry name" value="Pyrv_Knase_brl"/>
</dbReference>
<sequence>MDMIDPHKHQARTKIIATLGPAISSRERLLALVEAGVDVFRLNFAHGDYDWLDNIVTMVREVSVEVGQPIGILGDLSGPKIRLGELPPEGVDCQVGQKYLFVKSPVPFDGTRLTCSYEFLVDDLKSGDTVLLADGTVGMKVVDRAEDVSITCEVDRPGLIRSRQGINLPGATLRTPCLTEKDIEDLKWGLSRRLTFFGLSFVRSADDIVKLRNLVKELAPDYEPQLIAKIEKVEAVRELEAITKVCDGVMVARGDLGVESDIARLPILQKQIIRHCNERRIPVITATQMLDSMEEQPFPTRAEAADVANAVFDGTDAVMLSGETAIGKYPVRAVNMMDNIVRCTEDEVPHRGDVDWKTESKNRALVVTEAVTLGACTVAERLKANMMVLCTKTGRTALAISRQRSAIPLLAITDNRLVANKMCLYWGVIPVESDVVSEDPNSILKFAVEWGKKKGILESGSRIVLISDTDWGAEGHDLMVVHLVR</sequence>
<comment type="similarity">
    <text evidence="2 13">Belongs to the pyruvate kinase family.</text>
</comment>
<dbReference type="InterPro" id="IPR015806">
    <property type="entry name" value="Pyrv_Knase_insert_dom_sf"/>
</dbReference>
<dbReference type="UniPathway" id="UPA00109">
    <property type="reaction ID" value="UER00188"/>
</dbReference>
<dbReference type="GO" id="GO:0030955">
    <property type="term" value="F:potassium ion binding"/>
    <property type="evidence" value="ECO:0007669"/>
    <property type="project" value="UniProtKB-UniRule"/>
</dbReference>
<dbReference type="PANTHER" id="PTHR11817">
    <property type="entry name" value="PYRUVATE KINASE"/>
    <property type="match status" value="1"/>
</dbReference>
<dbReference type="EC" id="2.7.1.40" evidence="3 12"/>
<gene>
    <name evidence="16" type="primary">pyk</name>
    <name evidence="16" type="ORF">Pan54_42660</name>
</gene>
<dbReference type="SUPFAM" id="SSF50800">
    <property type="entry name" value="PK beta-barrel domain-like"/>
    <property type="match status" value="1"/>
</dbReference>
<name>A0A5C5XMA1_9PLAN</name>
<organism evidence="16 17">
    <name type="scientific">Rubinisphaera italica</name>
    <dbReference type="NCBI Taxonomy" id="2527969"/>
    <lineage>
        <taxon>Bacteria</taxon>
        <taxon>Pseudomonadati</taxon>
        <taxon>Planctomycetota</taxon>
        <taxon>Planctomycetia</taxon>
        <taxon>Planctomycetales</taxon>
        <taxon>Planctomycetaceae</taxon>
        <taxon>Rubinisphaera</taxon>
    </lineage>
</organism>
<feature type="domain" description="Pyruvate kinase C-terminal" evidence="15">
    <location>
        <begin position="369"/>
        <end position="482"/>
    </location>
</feature>
<comment type="catalytic activity">
    <reaction evidence="13">
        <text>pyruvate + ATP = phosphoenolpyruvate + ADP + H(+)</text>
        <dbReference type="Rhea" id="RHEA:18157"/>
        <dbReference type="ChEBI" id="CHEBI:15361"/>
        <dbReference type="ChEBI" id="CHEBI:15378"/>
        <dbReference type="ChEBI" id="CHEBI:30616"/>
        <dbReference type="ChEBI" id="CHEBI:58702"/>
        <dbReference type="ChEBI" id="CHEBI:456216"/>
        <dbReference type="EC" id="2.7.1.40"/>
    </reaction>
</comment>
<evidence type="ECO:0000256" key="3">
    <source>
        <dbReference type="ARBA" id="ARBA00012142"/>
    </source>
</evidence>
<evidence type="ECO:0000256" key="5">
    <source>
        <dbReference type="ARBA" id="ARBA00022723"/>
    </source>
</evidence>
<dbReference type="InterPro" id="IPR011037">
    <property type="entry name" value="Pyrv_Knase-like_insert_dom_sf"/>
</dbReference>
<evidence type="ECO:0000259" key="15">
    <source>
        <dbReference type="Pfam" id="PF02887"/>
    </source>
</evidence>
<evidence type="ECO:0000256" key="12">
    <source>
        <dbReference type="NCBIfam" id="TIGR01064"/>
    </source>
</evidence>
<proteinExistence type="inferred from homology"/>
<dbReference type="NCBIfam" id="NF004978">
    <property type="entry name" value="PRK06354.1"/>
    <property type="match status" value="1"/>
</dbReference>
<evidence type="ECO:0000256" key="7">
    <source>
        <dbReference type="ARBA" id="ARBA00022777"/>
    </source>
</evidence>
<evidence type="ECO:0000256" key="11">
    <source>
        <dbReference type="ARBA" id="ARBA00023317"/>
    </source>
</evidence>
<evidence type="ECO:0000259" key="14">
    <source>
        <dbReference type="Pfam" id="PF00224"/>
    </source>
</evidence>
<keyword evidence="17" id="KW-1185">Reference proteome</keyword>
<dbReference type="AlphaFoldDB" id="A0A5C5XMA1"/>